<dbReference type="FunCoup" id="A0A263HEV8">
    <property type="interactions" value="15"/>
</dbReference>
<dbReference type="PANTHER" id="PTHR47267">
    <property type="match status" value="1"/>
</dbReference>
<dbReference type="Proteomes" id="UP000215738">
    <property type="component" value="Unassembled WGS sequence"/>
</dbReference>
<keyword evidence="2" id="KW-0479">Metal-binding</keyword>
<evidence type="ECO:0000313" key="8">
    <source>
        <dbReference type="Proteomes" id="UP000215738"/>
    </source>
</evidence>
<dbReference type="PANTHER" id="PTHR47267:SF4">
    <property type="entry name" value="PYRIDOXAL PHOSPHATE PHOSPHATASE YIGL"/>
    <property type="match status" value="1"/>
</dbReference>
<dbReference type="PROSITE" id="PS01229">
    <property type="entry name" value="COF_2"/>
    <property type="match status" value="1"/>
</dbReference>
<name>A0A263HEV8_9PAST</name>
<dbReference type="NCBIfam" id="TIGR01484">
    <property type="entry name" value="HAD-SF-IIB"/>
    <property type="match status" value="1"/>
</dbReference>
<dbReference type="InterPro" id="IPR036412">
    <property type="entry name" value="HAD-like_sf"/>
</dbReference>
<evidence type="ECO:0000256" key="3">
    <source>
        <dbReference type="ARBA" id="ARBA00022801"/>
    </source>
</evidence>
<dbReference type="Gene3D" id="3.30.1240.10">
    <property type="match status" value="1"/>
</dbReference>
<dbReference type="InterPro" id="IPR000150">
    <property type="entry name" value="Cof"/>
</dbReference>
<accession>A0A263HEV8</accession>
<evidence type="ECO:0000256" key="2">
    <source>
        <dbReference type="ARBA" id="ARBA00022723"/>
    </source>
</evidence>
<dbReference type="InterPro" id="IPR006379">
    <property type="entry name" value="HAD-SF_hydro_IIB"/>
</dbReference>
<comment type="cofactor">
    <cofactor evidence="1">
        <name>Mg(2+)</name>
        <dbReference type="ChEBI" id="CHEBI:18420"/>
    </cofactor>
</comment>
<dbReference type="Gene3D" id="3.40.50.1000">
    <property type="entry name" value="HAD superfamily/HAD-like"/>
    <property type="match status" value="1"/>
</dbReference>
<dbReference type="GO" id="GO:0000287">
    <property type="term" value="F:magnesium ion binding"/>
    <property type="evidence" value="ECO:0007669"/>
    <property type="project" value="UniProtKB-ARBA"/>
</dbReference>
<dbReference type="EC" id="3.6.1.-" evidence="7"/>
<keyword evidence="8" id="KW-1185">Reference proteome</keyword>
<dbReference type="EMBL" id="NLFK01000002">
    <property type="protein sequence ID" value="OZN25602.1"/>
    <property type="molecule type" value="Genomic_DNA"/>
</dbReference>
<dbReference type="SFLD" id="SFLDG01140">
    <property type="entry name" value="C2.B:_Phosphomannomutase_and_P"/>
    <property type="match status" value="1"/>
</dbReference>
<dbReference type="EMBL" id="UFSB01000001">
    <property type="protein sequence ID" value="SUU37718.1"/>
    <property type="molecule type" value="Genomic_DNA"/>
</dbReference>
<evidence type="ECO:0000256" key="4">
    <source>
        <dbReference type="ARBA" id="ARBA00022842"/>
    </source>
</evidence>
<dbReference type="SFLD" id="SFLDS00003">
    <property type="entry name" value="Haloacid_Dehalogenase"/>
    <property type="match status" value="1"/>
</dbReference>
<protein>
    <submittedName>
        <fullName evidence="7">Cof family hydrolase</fullName>
        <ecNumber evidence="7">3.6.1.-</ecNumber>
    </submittedName>
</protein>
<organism evidence="7 9">
    <name type="scientific">Actinobacillus seminis</name>
    <dbReference type="NCBI Taxonomy" id="722"/>
    <lineage>
        <taxon>Bacteria</taxon>
        <taxon>Pseudomonadati</taxon>
        <taxon>Pseudomonadota</taxon>
        <taxon>Gammaproteobacteria</taxon>
        <taxon>Pasteurellales</taxon>
        <taxon>Pasteurellaceae</taxon>
        <taxon>Actinobacillus</taxon>
    </lineage>
</organism>
<dbReference type="AlphaFoldDB" id="A0A263HEV8"/>
<proteinExistence type="inferred from homology"/>
<comment type="similarity">
    <text evidence="5">Belongs to the HAD-like hydrolase superfamily. Cof family.</text>
</comment>
<dbReference type="SUPFAM" id="SSF56784">
    <property type="entry name" value="HAD-like"/>
    <property type="match status" value="1"/>
</dbReference>
<dbReference type="Pfam" id="PF08282">
    <property type="entry name" value="Hydrolase_3"/>
    <property type="match status" value="1"/>
</dbReference>
<evidence type="ECO:0000313" key="6">
    <source>
        <dbReference type="EMBL" id="OZN25602.1"/>
    </source>
</evidence>
<dbReference type="PROSITE" id="PS01228">
    <property type="entry name" value="COF_1"/>
    <property type="match status" value="1"/>
</dbReference>
<evidence type="ECO:0000313" key="7">
    <source>
        <dbReference type="EMBL" id="SUU37718.1"/>
    </source>
</evidence>
<keyword evidence="4" id="KW-0460">Magnesium</keyword>
<sequence length="274" mass="30594">MMLSTFPFRAVVSDLDGTLLNAQHRLGNFTIRTLEKLAQKQVDIILATGRNYTDVSSILGKVDVEHAVMITSNGARVHDLQGNLLLSNSFPEALAFALMNIDFDPTRICVNSYQDDGWFINRDVPQLRQYHQDSGFMYEVVDFATHHGCATEKVFYIAKQAQDLLPIEQYIRQHFADQVSMTYSTPVCLEVMNKNVSKATALLQVLAGRDYQEADCIAFGDGMNDVDMLLEVGKGCIMGNADPRLKQACTQLEQIGLNQHEAVAGYLRAIFGVY</sequence>
<keyword evidence="3 7" id="KW-0378">Hydrolase</keyword>
<reference evidence="7 9" key="2">
    <citation type="submission" date="2018-06" db="EMBL/GenBank/DDBJ databases">
        <authorList>
            <consortium name="Pathogen Informatics"/>
            <person name="Doyle S."/>
        </authorList>
    </citation>
    <scope>NUCLEOTIDE SEQUENCE [LARGE SCALE GENOMIC DNA]</scope>
    <source>
        <strain evidence="7 9">NCTC10851</strain>
    </source>
</reference>
<evidence type="ECO:0000256" key="1">
    <source>
        <dbReference type="ARBA" id="ARBA00001946"/>
    </source>
</evidence>
<evidence type="ECO:0000313" key="9">
    <source>
        <dbReference type="Proteomes" id="UP000254507"/>
    </source>
</evidence>
<dbReference type="OrthoDB" id="5498330at2"/>
<dbReference type="InterPro" id="IPR023214">
    <property type="entry name" value="HAD_sf"/>
</dbReference>
<gene>
    <name evidence="7" type="primary">cof</name>
    <name evidence="6" type="ORF">CFY87_03135</name>
    <name evidence="7" type="ORF">NCTC10851_01707</name>
</gene>
<evidence type="ECO:0000256" key="5">
    <source>
        <dbReference type="ARBA" id="ARBA00034778"/>
    </source>
</evidence>
<reference evidence="6 8" key="1">
    <citation type="submission" date="2017-07" db="EMBL/GenBank/DDBJ databases">
        <title>Virulence factors identified in Actinobacillus seminis.</title>
        <authorList>
            <person name="Negrete-Abascal E."/>
            <person name="Vaca-Pacheco S."/>
            <person name="Montes-Garcia F."/>
            <person name="Leyto-Gil A.M."/>
            <person name="Fragoso-Garcia E."/>
            <person name="Carvente-Garcia R."/>
            <person name="Perez-Agueros S."/>
            <person name="Castelan-Sanchez H.G."/>
            <person name="Garcia-Molina A."/>
            <person name="Villamar T.E."/>
            <person name="Vazquez-Cruz C."/>
        </authorList>
    </citation>
    <scope>NUCLEOTIDE SEQUENCE [LARGE SCALE GENOMIC DNA]</scope>
    <source>
        <strain evidence="6 8">ATCC 15768</strain>
    </source>
</reference>
<dbReference type="InParanoid" id="A0A263HEV8"/>
<dbReference type="RefSeq" id="WP_094945837.1">
    <property type="nucleotide sequence ID" value="NZ_NLFK01000002.1"/>
</dbReference>
<dbReference type="GO" id="GO:0016791">
    <property type="term" value="F:phosphatase activity"/>
    <property type="evidence" value="ECO:0007669"/>
    <property type="project" value="UniProtKB-ARBA"/>
</dbReference>
<dbReference type="Proteomes" id="UP000254507">
    <property type="component" value="Unassembled WGS sequence"/>
</dbReference>
<dbReference type="NCBIfam" id="TIGR00099">
    <property type="entry name" value="Cof-subfamily"/>
    <property type="match status" value="1"/>
</dbReference>